<dbReference type="SUPFAM" id="SSF53822">
    <property type="entry name" value="Periplasmic binding protein-like I"/>
    <property type="match status" value="1"/>
</dbReference>
<dbReference type="InterPro" id="IPR010982">
    <property type="entry name" value="Lambda_DNA-bd_dom_sf"/>
</dbReference>
<dbReference type="CDD" id="cd01392">
    <property type="entry name" value="HTH_LacI"/>
    <property type="match status" value="1"/>
</dbReference>
<keyword evidence="3" id="KW-0804">Transcription</keyword>
<keyword evidence="6" id="KW-1185">Reference proteome</keyword>
<dbReference type="Gene3D" id="3.40.50.2300">
    <property type="match status" value="2"/>
</dbReference>
<gene>
    <name evidence="5" type="ORF">VE25_13495</name>
</gene>
<dbReference type="Gene3D" id="1.10.260.40">
    <property type="entry name" value="lambda repressor-like DNA-binding domains"/>
    <property type="match status" value="1"/>
</dbReference>
<evidence type="ECO:0000256" key="3">
    <source>
        <dbReference type="ARBA" id="ARBA00023163"/>
    </source>
</evidence>
<accession>A0A0F5FT20</accession>
<comment type="caution">
    <text evidence="5">The sequence shown here is derived from an EMBL/GenBank/DDBJ whole genome shotgun (WGS) entry which is preliminary data.</text>
</comment>
<dbReference type="STRING" id="443610.VE25_13495"/>
<protein>
    <submittedName>
        <fullName evidence="5">Transcriptional regulator</fullName>
    </submittedName>
</protein>
<dbReference type="SMART" id="SM00354">
    <property type="entry name" value="HTH_LACI"/>
    <property type="match status" value="1"/>
</dbReference>
<reference evidence="5 6" key="1">
    <citation type="submission" date="2015-03" db="EMBL/GenBank/DDBJ databases">
        <authorList>
            <person name="Hassan Y.I."/>
            <person name="Lepp D."/>
            <person name="Li X.-Z."/>
            <person name="Zhou T."/>
        </authorList>
    </citation>
    <scope>NUCLEOTIDE SEQUENCE [LARGE SCALE GENOMIC DNA]</scope>
    <source>
        <strain evidence="5 6">BD-c194</strain>
    </source>
</reference>
<feature type="domain" description="HTH lacI-type" evidence="4">
    <location>
        <begin position="6"/>
        <end position="60"/>
    </location>
</feature>
<dbReference type="Proteomes" id="UP000033632">
    <property type="component" value="Unassembled WGS sequence"/>
</dbReference>
<dbReference type="InterPro" id="IPR046335">
    <property type="entry name" value="LacI/GalR-like_sensor"/>
</dbReference>
<evidence type="ECO:0000313" key="5">
    <source>
        <dbReference type="EMBL" id="KKB11322.1"/>
    </source>
</evidence>
<dbReference type="PATRIC" id="fig|443610.3.peg.941"/>
<dbReference type="OrthoDB" id="7946617at2"/>
<dbReference type="GO" id="GO:0003700">
    <property type="term" value="F:DNA-binding transcription factor activity"/>
    <property type="evidence" value="ECO:0007669"/>
    <property type="project" value="TreeGrafter"/>
</dbReference>
<dbReference type="PROSITE" id="PS50932">
    <property type="entry name" value="HTH_LACI_2"/>
    <property type="match status" value="1"/>
</dbReference>
<dbReference type="Pfam" id="PF00356">
    <property type="entry name" value="LacI"/>
    <property type="match status" value="1"/>
</dbReference>
<dbReference type="InterPro" id="IPR028082">
    <property type="entry name" value="Peripla_BP_I"/>
</dbReference>
<dbReference type="CDD" id="cd06267">
    <property type="entry name" value="PBP1_LacI_sugar_binding-like"/>
    <property type="match status" value="1"/>
</dbReference>
<dbReference type="EMBL" id="JZEX01000119">
    <property type="protein sequence ID" value="KKB11322.1"/>
    <property type="molecule type" value="Genomic_DNA"/>
</dbReference>
<evidence type="ECO:0000256" key="2">
    <source>
        <dbReference type="ARBA" id="ARBA00023125"/>
    </source>
</evidence>
<evidence type="ECO:0000259" key="4">
    <source>
        <dbReference type="PROSITE" id="PS50932"/>
    </source>
</evidence>
<dbReference type="PANTHER" id="PTHR30146">
    <property type="entry name" value="LACI-RELATED TRANSCRIPTIONAL REPRESSOR"/>
    <property type="match status" value="1"/>
</dbReference>
<organism evidence="5 6">
    <name type="scientific">Devosia geojensis</name>
    <dbReference type="NCBI Taxonomy" id="443610"/>
    <lineage>
        <taxon>Bacteria</taxon>
        <taxon>Pseudomonadati</taxon>
        <taxon>Pseudomonadota</taxon>
        <taxon>Alphaproteobacteria</taxon>
        <taxon>Hyphomicrobiales</taxon>
        <taxon>Devosiaceae</taxon>
        <taxon>Devosia</taxon>
    </lineage>
</organism>
<name>A0A0F5FT20_9HYPH</name>
<dbReference type="Pfam" id="PF13377">
    <property type="entry name" value="Peripla_BP_3"/>
    <property type="match status" value="1"/>
</dbReference>
<proteinExistence type="predicted"/>
<dbReference type="PANTHER" id="PTHR30146:SF109">
    <property type="entry name" value="HTH-TYPE TRANSCRIPTIONAL REGULATOR GALS"/>
    <property type="match status" value="1"/>
</dbReference>
<dbReference type="AlphaFoldDB" id="A0A0F5FT20"/>
<evidence type="ECO:0000256" key="1">
    <source>
        <dbReference type="ARBA" id="ARBA00023015"/>
    </source>
</evidence>
<dbReference type="InterPro" id="IPR000843">
    <property type="entry name" value="HTH_LacI"/>
</dbReference>
<sequence>MGRPVVRLKDIADKTGFSVNTVSLALRGNPRIPEETANVIREAARSLNYLPNQVAKSLVSRETKTIGLVLTDITNPTLTKVAQAIEMALAERGYSTLFATSNNDLEEEKRAIAVFRSRQVDGMLIYPRSHRDLDHIRELRRANHPVVLLVADPDAGVDAVCIDERRGAYRAVRHLIDTGHKRIGIIDGGQRLGNLEKREGYVMALEEAGLPFTPALVVDPHGHSVIRGYWAMDRLMSAPGRPTAVFAANDSLAIGALRWTQKNGLRVPEDVAIAGFDNIEFAEHAATPLTSVNYETQLVTDLAVSRLLELVTTDGSLPDPRVTLIDPELIVRESSYRPGSA</sequence>
<dbReference type="GO" id="GO:0000976">
    <property type="term" value="F:transcription cis-regulatory region binding"/>
    <property type="evidence" value="ECO:0007669"/>
    <property type="project" value="TreeGrafter"/>
</dbReference>
<keyword evidence="2" id="KW-0238">DNA-binding</keyword>
<dbReference type="SUPFAM" id="SSF47413">
    <property type="entry name" value="lambda repressor-like DNA-binding domains"/>
    <property type="match status" value="1"/>
</dbReference>
<keyword evidence="1" id="KW-0805">Transcription regulation</keyword>
<evidence type="ECO:0000313" key="6">
    <source>
        <dbReference type="Proteomes" id="UP000033632"/>
    </source>
</evidence>